<name>A0A8J2ICH3_FUSEQ</name>
<dbReference type="Proteomes" id="UP000693738">
    <property type="component" value="Unassembled WGS sequence"/>
</dbReference>
<evidence type="ECO:0000256" key="1">
    <source>
        <dbReference type="SAM" id="MobiDB-lite"/>
    </source>
</evidence>
<proteinExistence type="predicted"/>
<gene>
    <name evidence="2" type="ORF">FEQUK3_LOCUS42</name>
</gene>
<feature type="region of interest" description="Disordered" evidence="1">
    <location>
        <begin position="1"/>
        <end position="24"/>
    </location>
</feature>
<organism evidence="2 3">
    <name type="scientific">Fusarium equiseti</name>
    <name type="common">Fusarium scirpi</name>
    <dbReference type="NCBI Taxonomy" id="61235"/>
    <lineage>
        <taxon>Eukaryota</taxon>
        <taxon>Fungi</taxon>
        <taxon>Dikarya</taxon>
        <taxon>Ascomycota</taxon>
        <taxon>Pezizomycotina</taxon>
        <taxon>Sordariomycetes</taxon>
        <taxon>Hypocreomycetidae</taxon>
        <taxon>Hypocreales</taxon>
        <taxon>Nectriaceae</taxon>
        <taxon>Fusarium</taxon>
        <taxon>Fusarium incarnatum-equiseti species complex</taxon>
    </lineage>
</organism>
<reference evidence="2" key="1">
    <citation type="submission" date="2021-05" db="EMBL/GenBank/DDBJ databases">
        <authorList>
            <person name="Khan N."/>
        </authorList>
    </citation>
    <scope>NUCLEOTIDE SEQUENCE</scope>
</reference>
<dbReference type="EMBL" id="CAJSTJ010000008">
    <property type="protein sequence ID" value="CAG7554328.1"/>
    <property type="molecule type" value="Genomic_DNA"/>
</dbReference>
<comment type="caution">
    <text evidence="2">The sequence shown here is derived from an EMBL/GenBank/DDBJ whole genome shotgun (WGS) entry which is preliminary data.</text>
</comment>
<protein>
    <submittedName>
        <fullName evidence="2">Uncharacterized protein</fullName>
    </submittedName>
</protein>
<dbReference type="AlphaFoldDB" id="A0A8J2ICH3"/>
<accession>A0A8J2ICH3</accession>
<evidence type="ECO:0000313" key="2">
    <source>
        <dbReference type="EMBL" id="CAG7554328.1"/>
    </source>
</evidence>
<sequence length="77" mass="8450">MYSGDMNVWGDRSPTPGRTDAKQTKIDEEQILKMEDDLTASEKIIAEAQREAAVILAHCNSIGHSTSITTIQFAKLA</sequence>
<evidence type="ECO:0000313" key="3">
    <source>
        <dbReference type="Proteomes" id="UP000693738"/>
    </source>
</evidence>